<dbReference type="Pfam" id="PF07707">
    <property type="entry name" value="BACK"/>
    <property type="match status" value="1"/>
</dbReference>
<evidence type="ECO:0000256" key="1">
    <source>
        <dbReference type="ARBA" id="ARBA00004906"/>
    </source>
</evidence>
<dbReference type="EMBL" id="FNXT01001099">
    <property type="protein sequence ID" value="SZX72085.1"/>
    <property type="molecule type" value="Genomic_DNA"/>
</dbReference>
<sequence>MESDASRSLQFDASQFYDSPDLSDVTIVLVEDSDEAEERAAKRQRTGDGADGAQDAVDAAAAGAAADRPTVRLHGHKFLLCACSSVMKTRIANWSHGDGNDLVLHVPSLEVGQLLIRSLYQAQPQLQDCSQQQLLELMVLSESLDASKAVSAASTQLQLAAAQGQLEWHTALHIMSLPAACPEMPAYKPLFEAAAALIQTELGDLDVACLDVEVKWPKLLDLPHMALLQLLSHDETRAAHENTVVYVIQQWAEAQQQQASLQQLQQLCGTIRMARCSPLYVATVLPA</sequence>
<organism evidence="5 6">
    <name type="scientific">Tetradesmus obliquus</name>
    <name type="common">Green alga</name>
    <name type="synonym">Acutodesmus obliquus</name>
    <dbReference type="NCBI Taxonomy" id="3088"/>
    <lineage>
        <taxon>Eukaryota</taxon>
        <taxon>Viridiplantae</taxon>
        <taxon>Chlorophyta</taxon>
        <taxon>core chlorophytes</taxon>
        <taxon>Chlorophyceae</taxon>
        <taxon>CS clade</taxon>
        <taxon>Sphaeropleales</taxon>
        <taxon>Scenedesmaceae</taxon>
        <taxon>Tetradesmus</taxon>
    </lineage>
</organism>
<name>A0A383W358_TETOB</name>
<dbReference type="AlphaFoldDB" id="A0A383W358"/>
<dbReference type="Gene3D" id="3.30.710.10">
    <property type="entry name" value="Potassium Channel Kv1.1, Chain A"/>
    <property type="match status" value="1"/>
</dbReference>
<dbReference type="InterPro" id="IPR011333">
    <property type="entry name" value="SKP1/BTB/POZ_sf"/>
</dbReference>
<dbReference type="Pfam" id="PF00651">
    <property type="entry name" value="BTB"/>
    <property type="match status" value="1"/>
</dbReference>
<evidence type="ECO:0000313" key="5">
    <source>
        <dbReference type="EMBL" id="SZX72085.1"/>
    </source>
</evidence>
<feature type="compositionally biased region" description="Basic and acidic residues" evidence="2">
    <location>
        <begin position="38"/>
        <end position="48"/>
    </location>
</feature>
<dbReference type="SUPFAM" id="SSF54695">
    <property type="entry name" value="POZ domain"/>
    <property type="match status" value="1"/>
</dbReference>
<gene>
    <name evidence="5" type="ORF">BQ4739_LOCUS12179</name>
</gene>
<feature type="domain" description="BTB" evidence="3">
    <location>
        <begin position="71"/>
        <end position="152"/>
    </location>
</feature>
<evidence type="ECO:0000256" key="2">
    <source>
        <dbReference type="SAM" id="MobiDB-lite"/>
    </source>
</evidence>
<feature type="domain" description="BACK" evidence="4">
    <location>
        <begin position="218"/>
        <end position="283"/>
    </location>
</feature>
<proteinExistence type="predicted"/>
<comment type="pathway">
    <text evidence="1">Protein modification; protein ubiquitination.</text>
</comment>
<evidence type="ECO:0008006" key="7">
    <source>
        <dbReference type="Google" id="ProtNLM"/>
    </source>
</evidence>
<dbReference type="InterPro" id="IPR000210">
    <property type="entry name" value="BTB/POZ_dom"/>
</dbReference>
<protein>
    <recommendedName>
        <fullName evidence="7">BTB domain-containing protein</fullName>
    </recommendedName>
</protein>
<dbReference type="Proteomes" id="UP000256970">
    <property type="component" value="Unassembled WGS sequence"/>
</dbReference>
<evidence type="ECO:0000259" key="3">
    <source>
        <dbReference type="Pfam" id="PF00651"/>
    </source>
</evidence>
<reference evidence="5 6" key="1">
    <citation type="submission" date="2016-10" db="EMBL/GenBank/DDBJ databases">
        <authorList>
            <person name="Cai Z."/>
        </authorList>
    </citation>
    <scope>NUCLEOTIDE SEQUENCE [LARGE SCALE GENOMIC DNA]</scope>
</reference>
<dbReference type="Gene3D" id="1.25.40.420">
    <property type="match status" value="1"/>
</dbReference>
<feature type="region of interest" description="Disordered" evidence="2">
    <location>
        <begin position="33"/>
        <end position="52"/>
    </location>
</feature>
<evidence type="ECO:0000259" key="4">
    <source>
        <dbReference type="Pfam" id="PF07707"/>
    </source>
</evidence>
<evidence type="ECO:0000313" key="6">
    <source>
        <dbReference type="Proteomes" id="UP000256970"/>
    </source>
</evidence>
<dbReference type="InterPro" id="IPR011705">
    <property type="entry name" value="BACK"/>
</dbReference>
<keyword evidence="6" id="KW-1185">Reference proteome</keyword>
<accession>A0A383W358</accession>
<dbReference type="CDD" id="cd18186">
    <property type="entry name" value="BTB_POZ_ZBTB_KLHL-like"/>
    <property type="match status" value="1"/>
</dbReference>